<evidence type="ECO:0000313" key="9">
    <source>
        <dbReference type="Proteomes" id="UP001458880"/>
    </source>
</evidence>
<name>A0AAW1JJS4_POPJA</name>
<dbReference type="InterPro" id="IPR018503">
    <property type="entry name" value="Tetraspanin_CS"/>
</dbReference>
<keyword evidence="9" id="KW-1185">Reference proteome</keyword>
<feature type="transmembrane region" description="Helical" evidence="7">
    <location>
        <begin position="222"/>
        <end position="242"/>
    </location>
</feature>
<evidence type="ECO:0000256" key="2">
    <source>
        <dbReference type="ARBA" id="ARBA00006840"/>
    </source>
</evidence>
<gene>
    <name evidence="8" type="ORF">QE152_g28986</name>
</gene>
<evidence type="ECO:0000256" key="1">
    <source>
        <dbReference type="ARBA" id="ARBA00004141"/>
    </source>
</evidence>
<dbReference type="EMBL" id="JASPKY010000360">
    <property type="protein sequence ID" value="KAK9703978.1"/>
    <property type="molecule type" value="Genomic_DNA"/>
</dbReference>
<keyword evidence="3 7" id="KW-0812">Transmembrane</keyword>
<evidence type="ECO:0000256" key="7">
    <source>
        <dbReference type="RuleBase" id="RU361218"/>
    </source>
</evidence>
<keyword evidence="6" id="KW-1015">Disulfide bond</keyword>
<protein>
    <recommendedName>
        <fullName evidence="7">Tetraspanin</fullName>
    </recommendedName>
</protein>
<accession>A0AAW1JJS4</accession>
<dbReference type="AlphaFoldDB" id="A0AAW1JJS4"/>
<dbReference type="Proteomes" id="UP001458880">
    <property type="component" value="Unassembled WGS sequence"/>
</dbReference>
<dbReference type="Gene3D" id="1.10.1450.10">
    <property type="entry name" value="Tetraspanin"/>
    <property type="match status" value="1"/>
</dbReference>
<dbReference type="Pfam" id="PF00335">
    <property type="entry name" value="Tetraspanin"/>
    <property type="match status" value="1"/>
</dbReference>
<comment type="similarity">
    <text evidence="2 7">Belongs to the tetraspanin (TM4SF) family.</text>
</comment>
<feature type="transmembrane region" description="Helical" evidence="7">
    <location>
        <begin position="64"/>
        <end position="83"/>
    </location>
</feature>
<organism evidence="8 9">
    <name type="scientific">Popillia japonica</name>
    <name type="common">Japanese beetle</name>
    <dbReference type="NCBI Taxonomy" id="7064"/>
    <lineage>
        <taxon>Eukaryota</taxon>
        <taxon>Metazoa</taxon>
        <taxon>Ecdysozoa</taxon>
        <taxon>Arthropoda</taxon>
        <taxon>Hexapoda</taxon>
        <taxon>Insecta</taxon>
        <taxon>Pterygota</taxon>
        <taxon>Neoptera</taxon>
        <taxon>Endopterygota</taxon>
        <taxon>Coleoptera</taxon>
        <taxon>Polyphaga</taxon>
        <taxon>Scarabaeiformia</taxon>
        <taxon>Scarabaeidae</taxon>
        <taxon>Rutelinae</taxon>
        <taxon>Popillia</taxon>
    </lineage>
</organism>
<dbReference type="PANTHER" id="PTHR19282">
    <property type="entry name" value="TETRASPANIN"/>
    <property type="match status" value="1"/>
</dbReference>
<dbReference type="CDD" id="cd03127">
    <property type="entry name" value="tetraspanin_LEL"/>
    <property type="match status" value="1"/>
</dbReference>
<proteinExistence type="inferred from homology"/>
<reference evidence="8 9" key="1">
    <citation type="journal article" date="2024" name="BMC Genomics">
        <title>De novo assembly and annotation of Popillia japonica's genome with initial clues to its potential as an invasive pest.</title>
        <authorList>
            <person name="Cucini C."/>
            <person name="Boschi S."/>
            <person name="Funari R."/>
            <person name="Cardaioli E."/>
            <person name="Iannotti N."/>
            <person name="Marturano G."/>
            <person name="Paoli F."/>
            <person name="Bruttini M."/>
            <person name="Carapelli A."/>
            <person name="Frati F."/>
            <person name="Nardi F."/>
        </authorList>
    </citation>
    <scope>NUCLEOTIDE SEQUENCE [LARGE SCALE GENOMIC DNA]</scope>
    <source>
        <strain evidence="8">DMR45628</strain>
    </source>
</reference>
<dbReference type="PANTHER" id="PTHR19282:SF544">
    <property type="entry name" value="TETRASPANIN"/>
    <property type="match status" value="1"/>
</dbReference>
<evidence type="ECO:0000313" key="8">
    <source>
        <dbReference type="EMBL" id="KAK9703978.1"/>
    </source>
</evidence>
<comment type="subcellular location">
    <subcellularLocation>
        <location evidence="1 7">Membrane</location>
        <topology evidence="1 7">Multi-pass membrane protein</topology>
    </subcellularLocation>
</comment>
<evidence type="ECO:0000256" key="5">
    <source>
        <dbReference type="ARBA" id="ARBA00023136"/>
    </source>
</evidence>
<dbReference type="PROSITE" id="PS00421">
    <property type="entry name" value="TM4_1"/>
    <property type="match status" value="1"/>
</dbReference>
<evidence type="ECO:0000256" key="4">
    <source>
        <dbReference type="ARBA" id="ARBA00022989"/>
    </source>
</evidence>
<dbReference type="PRINTS" id="PR00259">
    <property type="entry name" value="TMFOUR"/>
</dbReference>
<feature type="transmembrane region" description="Helical" evidence="7">
    <location>
        <begin position="95"/>
        <end position="117"/>
    </location>
</feature>
<dbReference type="GO" id="GO:0005886">
    <property type="term" value="C:plasma membrane"/>
    <property type="evidence" value="ECO:0007669"/>
    <property type="project" value="TreeGrafter"/>
</dbReference>
<feature type="disulfide bond" evidence="6">
    <location>
        <begin position="159"/>
        <end position="181"/>
    </location>
</feature>
<dbReference type="InterPro" id="IPR000301">
    <property type="entry name" value="Tetraspanin_animals"/>
</dbReference>
<dbReference type="InterPro" id="IPR008952">
    <property type="entry name" value="Tetraspanin_EC2_sf"/>
</dbReference>
<dbReference type="SUPFAM" id="SSF48652">
    <property type="entry name" value="Tetraspanin"/>
    <property type="match status" value="1"/>
</dbReference>
<feature type="transmembrane region" description="Helical" evidence="7">
    <location>
        <begin position="12"/>
        <end position="34"/>
    </location>
</feature>
<keyword evidence="4 7" id="KW-1133">Transmembrane helix</keyword>
<evidence type="ECO:0000256" key="3">
    <source>
        <dbReference type="ARBA" id="ARBA00022692"/>
    </source>
</evidence>
<dbReference type="PIRSF" id="PIRSF002419">
    <property type="entry name" value="Tetraspanin"/>
    <property type="match status" value="1"/>
</dbReference>
<feature type="disulfide bond" evidence="6">
    <location>
        <begin position="158"/>
        <end position="201"/>
    </location>
</feature>
<comment type="caution">
    <text evidence="8">The sequence shown here is derived from an EMBL/GenBank/DDBJ whole genome shotgun (WGS) entry which is preliminary data.</text>
</comment>
<keyword evidence="5 7" id="KW-0472">Membrane</keyword>
<sequence>MNCSLGCMKCLVFVFNIVYAIVGVALLSIGTIFFTQELETNLDADTSALATETDDAVRALKQGALFFLITGVIAIVLAVLGCIGAIKESHLLMRVLAGVLVLLALIQIIVSGLAFAASGNDDTLTQAKLKISGNLDLYNDKDVKYGKVQEYIEDKYHCCGSKSFQDYRNMTPAIEVPKSCCLIDTSNCDTSRDNELKDKGCGDAVAEKIVFLYKTVGAISTILYILEIIGAIGAYFLGVTILNAKRRGTFT</sequence>
<dbReference type="InterPro" id="IPR018499">
    <property type="entry name" value="Tetraspanin/Peripherin"/>
</dbReference>
<evidence type="ECO:0000256" key="6">
    <source>
        <dbReference type="PIRSR" id="PIRSR002419-1"/>
    </source>
</evidence>